<keyword evidence="9" id="KW-0460">Magnesium</keyword>
<dbReference type="PROSITE" id="PS51217">
    <property type="entry name" value="UVRD_HELICASE_CTER"/>
    <property type="match status" value="1"/>
</dbReference>
<evidence type="ECO:0000256" key="5">
    <source>
        <dbReference type="ARBA" id="ARBA00022801"/>
    </source>
</evidence>
<keyword evidence="3 16" id="KW-0547">Nucleotide-binding</keyword>
<evidence type="ECO:0000256" key="13">
    <source>
        <dbReference type="ARBA" id="ARBA00034617"/>
    </source>
</evidence>
<comment type="caution">
    <text evidence="20">The sequence shown here is derived from an EMBL/GenBank/DDBJ whole genome shotgun (WGS) entry which is preliminary data.</text>
</comment>
<dbReference type="PANTHER" id="PTHR11070:SF23">
    <property type="entry name" value="RECBCD ENZYME SUBUNIT RECB"/>
    <property type="match status" value="1"/>
</dbReference>
<gene>
    <name evidence="20" type="ORF">ALP97_04624</name>
</gene>
<dbReference type="EMBL" id="RBRL01000198">
    <property type="protein sequence ID" value="RMQ88551.1"/>
    <property type="molecule type" value="Genomic_DNA"/>
</dbReference>
<sequence>RQPVTGLAHRHAQTAARRRENRLRLARPNRSGQGAGSRQQSLRRRRPDHRRRTPRNPGAHPPIPGLRLAHRQRRIRRLGRNPVSALDQRPMAITQQRGGQRMIGKPLALAFPLKGSQLIEASAGTGKTFTISALYLRLVLGHGGDESGFGRELLPPQILVVTFTDAATKELRERIRIRLAEAARFFRDEIEQPDALIADLRDQYLPEQWPACANRLDIAAQWMDEAAVSTIHSWCQRMLREHAFDSGSLFTQTLETDHSDLLGEVLRDYWRLFCYPMHDDALNWVRKNWSGPAALMPRVRALFGSERPTDETREPDELINACLQERRQALVALKAPWQQWAIELRDICLQAVAAKAVDGRKMQARYFEPWFEKISAWAADETLEQLDIGTGFTRLTPDGMAEAWKGEPPRHPGIDAMASLKASLDALPTPDAAVLQHAAGWVGKRFEEEKRRRAEMGFDDMLIRLNAALQADGGERLASVIREQFPVALIDEFQDTDPVQYSIFDSIYRIEENHLDSGLFLIGDPKQAIYAFRGADIYTYLRARQSTTGRHHTLGTNFRSSHAMVEAVNHVFQRAETGRGAFLFREPNGDNPVPFHSVLSQGRKEQLQVDGQTLPAMNLWHLPTDQPISNAVYRQQLAAACATQIVQLLNGGQQGTAGFVKADSFKGVLPSDIAILVRDGKEAQAVRAELAARGVRSVYLSDKDSVFAAQEAHDLLAWLKACAEPDVERPLRAALACVTLNLSLAELERLNQDELAWETRVMQFRGYRAIWRTQGVLPMLRRLLHDFKLPQTLIARSDGERVLTNLLHLSELLQQAASELDGEQALIRHLAEHLALSGQAGEEQILRLESDEQLVKVVTIHKSKGLEYDLVFLPFICSAKPVDGSRLPLHYHDEQGKSQVSLRPTAELIAQADDERLAEDLRLFYVALTRAKHACWLGIADLKRGNNSSSVLHLSALGYLLGGGASLGESAGLARWLLDLQEGCAAIHYTHVPDAQDSLFHPPRNEATLLAPLLPKCKAAENWWIASYSALRIGDSLSAATLEAPESPQAQKLFDDERLDPDAPREVAASGGDIHRFPRGPNPGTFLHGLLEWAGEEGFNVTPEAIEKAVGARCNRRNWEGWIVTLSGWLGHLLQTPLPVDNDPVALSSLQHYQIEMEFWFASHKVDVLALDKLVCQYTHKGVSRVAAEPVLLNGMFKGFIDLTFEHDGRYYVADYKSNWLGPDDSAYTQDAMEQSILEHRYDLQYVLYLLALHRQLKARLPDYDYDRHVGGALYLFLRGTQATSKGAYFTRPPRALIEGLDLLFQGKPIPPKVEPAWEQGVLL</sequence>
<evidence type="ECO:0000256" key="17">
    <source>
        <dbReference type="SAM" id="MobiDB-lite"/>
    </source>
</evidence>
<keyword evidence="11" id="KW-0234">DNA repair</keyword>
<evidence type="ECO:0000259" key="19">
    <source>
        <dbReference type="PROSITE" id="PS51217"/>
    </source>
</evidence>
<evidence type="ECO:0000256" key="15">
    <source>
        <dbReference type="ARBA" id="ARBA00048988"/>
    </source>
</evidence>
<dbReference type="InterPro" id="IPR004586">
    <property type="entry name" value="RecB"/>
</dbReference>
<evidence type="ECO:0000256" key="11">
    <source>
        <dbReference type="ARBA" id="ARBA00023204"/>
    </source>
</evidence>
<dbReference type="GO" id="GO:0043138">
    <property type="term" value="F:3'-5' DNA helicase activity"/>
    <property type="evidence" value="ECO:0007669"/>
    <property type="project" value="UniProtKB-EC"/>
</dbReference>
<evidence type="ECO:0000256" key="1">
    <source>
        <dbReference type="ARBA" id="ARBA00022722"/>
    </source>
</evidence>
<dbReference type="Gene3D" id="3.40.50.300">
    <property type="entry name" value="P-loop containing nucleotide triphosphate hydrolases"/>
    <property type="match status" value="2"/>
</dbReference>
<keyword evidence="6 16" id="KW-0347">Helicase</keyword>
<keyword evidence="8 16" id="KW-0067">ATP-binding</keyword>
<accession>A0A3M4QDP0</accession>
<keyword evidence="4" id="KW-0227">DNA damage</keyword>
<keyword evidence="10" id="KW-0238">DNA-binding</keyword>
<keyword evidence="5 16" id="KW-0378">Hydrolase</keyword>
<evidence type="ECO:0000256" key="6">
    <source>
        <dbReference type="ARBA" id="ARBA00022806"/>
    </source>
</evidence>
<feature type="domain" description="UvrD-like helicase C-terminal" evidence="19">
    <location>
        <begin position="562"/>
        <end position="865"/>
    </location>
</feature>
<feature type="compositionally biased region" description="Basic residues" evidence="17">
    <location>
        <begin position="41"/>
        <end position="54"/>
    </location>
</feature>
<protein>
    <recommendedName>
        <fullName evidence="14">DNA 3'-5' helicase</fullName>
        <ecNumber evidence="14">5.6.2.4</ecNumber>
    </recommendedName>
</protein>
<dbReference type="GO" id="GO:0008854">
    <property type="term" value="F:exodeoxyribonuclease V activity"/>
    <property type="evidence" value="ECO:0007669"/>
    <property type="project" value="InterPro"/>
</dbReference>
<dbReference type="GO" id="GO:0003677">
    <property type="term" value="F:DNA binding"/>
    <property type="evidence" value="ECO:0007669"/>
    <property type="project" value="UniProtKB-KW"/>
</dbReference>
<evidence type="ECO:0000256" key="3">
    <source>
        <dbReference type="ARBA" id="ARBA00022741"/>
    </source>
</evidence>
<evidence type="ECO:0000256" key="14">
    <source>
        <dbReference type="ARBA" id="ARBA00034808"/>
    </source>
</evidence>
<dbReference type="NCBIfam" id="TIGR00609">
    <property type="entry name" value="recB"/>
    <property type="match status" value="1"/>
</dbReference>
<name>A0A3M4QDP0_9PSED</name>
<keyword evidence="7" id="KW-0269">Exonuclease</keyword>
<reference evidence="20 21" key="1">
    <citation type="submission" date="2018-08" db="EMBL/GenBank/DDBJ databases">
        <title>Recombination of ecologically and evolutionarily significant loci maintains genetic cohesion in the Pseudomonas syringae species complex.</title>
        <authorList>
            <person name="Dillon M."/>
            <person name="Thakur S."/>
            <person name="Almeida R.N.D."/>
            <person name="Weir B.S."/>
            <person name="Guttman D.S."/>
        </authorList>
    </citation>
    <scope>NUCLEOTIDE SEQUENCE [LARGE SCALE GENOMIC DNA]</scope>
    <source>
        <strain evidence="20 21">ICMP 11288</strain>
    </source>
</reference>
<dbReference type="InterPro" id="IPR011604">
    <property type="entry name" value="PDDEXK-like_dom_sf"/>
</dbReference>
<dbReference type="InterPro" id="IPR000212">
    <property type="entry name" value="DNA_helicase_UvrD/REP"/>
</dbReference>
<dbReference type="InterPro" id="IPR011335">
    <property type="entry name" value="Restrct_endonuc-II-like"/>
</dbReference>
<evidence type="ECO:0000313" key="20">
    <source>
        <dbReference type="EMBL" id="RMQ88551.1"/>
    </source>
</evidence>
<dbReference type="Pfam" id="PF13361">
    <property type="entry name" value="UvrD_C"/>
    <property type="match status" value="1"/>
</dbReference>
<dbReference type="InterPro" id="IPR027417">
    <property type="entry name" value="P-loop_NTPase"/>
</dbReference>
<dbReference type="InterPro" id="IPR038726">
    <property type="entry name" value="PDDEXK_AddAB-type"/>
</dbReference>
<dbReference type="Gene3D" id="3.90.320.10">
    <property type="match status" value="1"/>
</dbReference>
<dbReference type="GO" id="GO:0046872">
    <property type="term" value="F:metal ion binding"/>
    <property type="evidence" value="ECO:0007669"/>
    <property type="project" value="UniProtKB-KW"/>
</dbReference>
<feature type="compositionally biased region" description="Low complexity" evidence="17">
    <location>
        <begin position="28"/>
        <end position="40"/>
    </location>
</feature>
<dbReference type="PROSITE" id="PS51198">
    <property type="entry name" value="UVRD_HELICASE_ATP_BIND"/>
    <property type="match status" value="1"/>
</dbReference>
<organism evidence="20 21">
    <name type="scientific">Pseudomonas salomonii</name>
    <dbReference type="NCBI Taxonomy" id="191391"/>
    <lineage>
        <taxon>Bacteria</taxon>
        <taxon>Pseudomonadati</taxon>
        <taxon>Pseudomonadota</taxon>
        <taxon>Gammaproteobacteria</taxon>
        <taxon>Pseudomonadales</taxon>
        <taxon>Pseudomonadaceae</taxon>
        <taxon>Pseudomonas</taxon>
    </lineage>
</organism>
<evidence type="ECO:0000313" key="21">
    <source>
        <dbReference type="Proteomes" id="UP000277179"/>
    </source>
</evidence>
<evidence type="ECO:0000256" key="8">
    <source>
        <dbReference type="ARBA" id="ARBA00022840"/>
    </source>
</evidence>
<evidence type="ECO:0000256" key="10">
    <source>
        <dbReference type="ARBA" id="ARBA00023125"/>
    </source>
</evidence>
<evidence type="ECO:0000256" key="2">
    <source>
        <dbReference type="ARBA" id="ARBA00022723"/>
    </source>
</evidence>
<dbReference type="Pfam" id="PF12705">
    <property type="entry name" value="PDDEXK_1"/>
    <property type="match status" value="1"/>
</dbReference>
<evidence type="ECO:0000256" key="7">
    <source>
        <dbReference type="ARBA" id="ARBA00022839"/>
    </source>
</evidence>
<dbReference type="GO" id="GO:0005829">
    <property type="term" value="C:cytosol"/>
    <property type="evidence" value="ECO:0007669"/>
    <property type="project" value="TreeGrafter"/>
</dbReference>
<dbReference type="CDD" id="cd22352">
    <property type="entry name" value="RecB_C-like"/>
    <property type="match status" value="1"/>
</dbReference>
<dbReference type="GO" id="GO:0005524">
    <property type="term" value="F:ATP binding"/>
    <property type="evidence" value="ECO:0007669"/>
    <property type="project" value="UniProtKB-UniRule"/>
</dbReference>
<dbReference type="Proteomes" id="UP000277179">
    <property type="component" value="Unassembled WGS sequence"/>
</dbReference>
<feature type="binding site" evidence="16">
    <location>
        <begin position="121"/>
        <end position="128"/>
    </location>
    <ligand>
        <name>ATP</name>
        <dbReference type="ChEBI" id="CHEBI:30616"/>
    </ligand>
</feature>
<evidence type="ECO:0000256" key="16">
    <source>
        <dbReference type="PROSITE-ProRule" id="PRU00560"/>
    </source>
</evidence>
<proteinExistence type="inferred from homology"/>
<evidence type="ECO:0000256" key="4">
    <source>
        <dbReference type="ARBA" id="ARBA00022763"/>
    </source>
</evidence>
<dbReference type="PANTHER" id="PTHR11070">
    <property type="entry name" value="UVRD / RECB / PCRA DNA HELICASE FAMILY MEMBER"/>
    <property type="match status" value="1"/>
</dbReference>
<comment type="catalytic activity">
    <reaction evidence="15">
        <text>ATP + H2O = ADP + phosphate + H(+)</text>
        <dbReference type="Rhea" id="RHEA:13065"/>
        <dbReference type="ChEBI" id="CHEBI:15377"/>
        <dbReference type="ChEBI" id="CHEBI:15378"/>
        <dbReference type="ChEBI" id="CHEBI:30616"/>
        <dbReference type="ChEBI" id="CHEBI:43474"/>
        <dbReference type="ChEBI" id="CHEBI:456216"/>
        <dbReference type="EC" id="5.6.2.4"/>
    </reaction>
</comment>
<evidence type="ECO:0000256" key="9">
    <source>
        <dbReference type="ARBA" id="ARBA00022842"/>
    </source>
</evidence>
<dbReference type="Gene3D" id="1.10.3170.10">
    <property type="entry name" value="Recbcd, chain B, domain 2"/>
    <property type="match status" value="1"/>
</dbReference>
<dbReference type="GO" id="GO:0000725">
    <property type="term" value="P:recombinational repair"/>
    <property type="evidence" value="ECO:0007669"/>
    <property type="project" value="TreeGrafter"/>
</dbReference>
<dbReference type="HAMAP" id="MF_01485">
    <property type="entry name" value="RecB"/>
    <property type="match status" value="1"/>
</dbReference>
<dbReference type="InterPro" id="IPR014016">
    <property type="entry name" value="UvrD-like_ATP-bd"/>
</dbReference>
<dbReference type="SUPFAM" id="SSF52540">
    <property type="entry name" value="P-loop containing nucleoside triphosphate hydrolases"/>
    <property type="match status" value="1"/>
</dbReference>
<feature type="domain" description="UvrD-like helicase ATP-binding" evidence="18">
    <location>
        <begin position="100"/>
        <end position="561"/>
    </location>
</feature>
<dbReference type="SUPFAM" id="SSF52980">
    <property type="entry name" value="Restriction endonuclease-like"/>
    <property type="match status" value="1"/>
</dbReference>
<evidence type="ECO:0000259" key="18">
    <source>
        <dbReference type="PROSITE" id="PS51198"/>
    </source>
</evidence>
<dbReference type="InterPro" id="IPR014017">
    <property type="entry name" value="DNA_helicase_UvrD-like_C"/>
</dbReference>
<keyword evidence="2" id="KW-0479">Metal-binding</keyword>
<evidence type="ECO:0000256" key="12">
    <source>
        <dbReference type="ARBA" id="ARBA00023235"/>
    </source>
</evidence>
<dbReference type="GO" id="GO:0009338">
    <property type="term" value="C:exodeoxyribonuclease V complex"/>
    <property type="evidence" value="ECO:0007669"/>
    <property type="project" value="TreeGrafter"/>
</dbReference>
<feature type="non-terminal residue" evidence="20">
    <location>
        <position position="1"/>
    </location>
</feature>
<keyword evidence="12" id="KW-0413">Isomerase</keyword>
<comment type="catalytic activity">
    <reaction evidence="13">
        <text>Couples ATP hydrolysis with the unwinding of duplex DNA by translocating in the 3'-5' direction.</text>
        <dbReference type="EC" id="5.6.2.4"/>
    </reaction>
</comment>
<dbReference type="Pfam" id="PF00580">
    <property type="entry name" value="UvrD-helicase"/>
    <property type="match status" value="2"/>
</dbReference>
<feature type="region of interest" description="Disordered" evidence="17">
    <location>
        <begin position="1"/>
        <end position="69"/>
    </location>
</feature>
<dbReference type="EC" id="5.6.2.4" evidence="14"/>
<dbReference type="Gene3D" id="1.10.486.10">
    <property type="entry name" value="PCRA, domain 4"/>
    <property type="match status" value="1"/>
</dbReference>
<keyword evidence="1" id="KW-0540">Nuclease</keyword>